<dbReference type="eggNOG" id="ENOG50333AR">
    <property type="taxonomic scope" value="Bacteria"/>
</dbReference>
<dbReference type="Proteomes" id="UP000001505">
    <property type="component" value="Chromosome"/>
</dbReference>
<evidence type="ECO:0000313" key="2">
    <source>
        <dbReference type="EMBL" id="ADI37573.1"/>
    </source>
</evidence>
<reference evidence="2 3" key="1">
    <citation type="journal article" date="2010" name="PLoS ONE">
        <title>The Waddlia genome: a window into chlamydial biology.</title>
        <authorList>
            <person name="Bertelli C."/>
            <person name="Collyn F."/>
            <person name="Croxatto A."/>
            <person name="Ruckert C."/>
            <person name="Polkinghorne A."/>
            <person name="Kebbi-Beghdadi C."/>
            <person name="Goesmann A."/>
            <person name="Vaughan L."/>
            <person name="Greub G."/>
        </authorList>
    </citation>
    <scope>NUCLEOTIDE SEQUENCE [LARGE SCALE GENOMIC DNA]</scope>
    <source>
        <strain evidence="3">ATCC VR-1470 / WSU 86-1044</strain>
    </source>
</reference>
<feature type="transmembrane region" description="Helical" evidence="1">
    <location>
        <begin position="6"/>
        <end position="26"/>
    </location>
</feature>
<dbReference type="AlphaFoldDB" id="D6YTW2"/>
<evidence type="ECO:0008006" key="4">
    <source>
        <dbReference type="Google" id="ProtNLM"/>
    </source>
</evidence>
<proteinExistence type="predicted"/>
<protein>
    <recommendedName>
        <fullName evidence="4">Hydrogenase nickel incorporation protein HypA</fullName>
    </recommendedName>
</protein>
<dbReference type="KEGG" id="wch:wcw_0198"/>
<keyword evidence="1" id="KW-1133">Transmembrane helix</keyword>
<gene>
    <name evidence="2" type="ordered locus">wcw_0198</name>
</gene>
<keyword evidence="3" id="KW-1185">Reference proteome</keyword>
<name>D6YTW2_WADCW</name>
<organism evidence="2 3">
    <name type="scientific">Waddlia chondrophila (strain ATCC VR-1470 / WSU 86-1044)</name>
    <dbReference type="NCBI Taxonomy" id="716544"/>
    <lineage>
        <taxon>Bacteria</taxon>
        <taxon>Pseudomonadati</taxon>
        <taxon>Chlamydiota</taxon>
        <taxon>Chlamydiia</taxon>
        <taxon>Parachlamydiales</taxon>
        <taxon>Waddliaceae</taxon>
        <taxon>Waddlia</taxon>
    </lineage>
</organism>
<dbReference type="STRING" id="716544.wcw_0198"/>
<keyword evidence="1" id="KW-0472">Membrane</keyword>
<dbReference type="OrthoDB" id="21618at2"/>
<dbReference type="RefSeq" id="WP_013181301.1">
    <property type="nucleotide sequence ID" value="NC_014225.1"/>
</dbReference>
<dbReference type="HOGENOM" id="CLU_2588834_0_0_0"/>
<dbReference type="EMBL" id="CP001928">
    <property type="protein sequence ID" value="ADI37573.1"/>
    <property type="molecule type" value="Genomic_DNA"/>
</dbReference>
<accession>D6YTW2</accession>
<evidence type="ECO:0000313" key="3">
    <source>
        <dbReference type="Proteomes" id="UP000001505"/>
    </source>
</evidence>
<evidence type="ECO:0000256" key="1">
    <source>
        <dbReference type="SAM" id="Phobius"/>
    </source>
</evidence>
<sequence>MIELTPITALMLYLCITLATLLGIWARYHLKSRKQKVIIVEQELLVCEYCHFAYLDQIGKEVTSCPQCGSYNKKNQYGDS</sequence>
<keyword evidence="1" id="KW-0812">Transmembrane</keyword>